<dbReference type="Proteomes" id="UP000477680">
    <property type="component" value="Chromosome"/>
</dbReference>
<dbReference type="KEGG" id="kim:G3T16_09205"/>
<proteinExistence type="predicted"/>
<dbReference type="AlphaFoldDB" id="A0A6C0U7U3"/>
<name>A0A6C0U7U3_9GAMM</name>
<organism evidence="1 2">
    <name type="scientific">Kineobactrum salinum</name>
    <dbReference type="NCBI Taxonomy" id="2708301"/>
    <lineage>
        <taxon>Bacteria</taxon>
        <taxon>Pseudomonadati</taxon>
        <taxon>Pseudomonadota</taxon>
        <taxon>Gammaproteobacteria</taxon>
        <taxon>Cellvibrionales</taxon>
        <taxon>Halieaceae</taxon>
        <taxon>Kineobactrum</taxon>
    </lineage>
</organism>
<evidence type="ECO:0000313" key="2">
    <source>
        <dbReference type="Proteomes" id="UP000477680"/>
    </source>
</evidence>
<protein>
    <submittedName>
        <fullName evidence="1">TIGR04076 family protein</fullName>
    </submittedName>
</protein>
<dbReference type="InterPro" id="IPR023811">
    <property type="entry name" value="CHP04076"/>
</dbReference>
<evidence type="ECO:0000313" key="1">
    <source>
        <dbReference type="EMBL" id="QIB65554.1"/>
    </source>
</evidence>
<sequence length="114" mass="13200">MHDDTYELYDLKVEVTSSDDGRPMVCQHRLGDYFTVTDDDLIEFPEGVRFPMYPLAAILPLLPVKQRETHPNDWMTTDAVIACPDPNCGGRFLITRGEKRIYRHSEQTVTELKR</sequence>
<reference evidence="1 2" key="1">
    <citation type="submission" date="2020-02" db="EMBL/GenBank/DDBJ databases">
        <title>Genome sequencing for Kineobactrum sp. M2.</title>
        <authorList>
            <person name="Park S.-J."/>
        </authorList>
    </citation>
    <scope>NUCLEOTIDE SEQUENCE [LARGE SCALE GENOMIC DNA]</scope>
    <source>
        <strain evidence="1 2">M2</strain>
    </source>
</reference>
<dbReference type="EMBL" id="CP048711">
    <property type="protein sequence ID" value="QIB65554.1"/>
    <property type="molecule type" value="Genomic_DNA"/>
</dbReference>
<gene>
    <name evidence="1" type="ORF">G3T16_09205</name>
</gene>
<dbReference type="RefSeq" id="WP_163494850.1">
    <property type="nucleotide sequence ID" value="NZ_CP048711.1"/>
</dbReference>
<accession>A0A6C0U7U3</accession>
<keyword evidence="2" id="KW-1185">Reference proteome</keyword>
<dbReference type="NCBIfam" id="TIGR04076">
    <property type="entry name" value="TIGR04076 family protein"/>
    <property type="match status" value="1"/>
</dbReference>